<dbReference type="InterPro" id="IPR009056">
    <property type="entry name" value="Cyt_c-like_dom"/>
</dbReference>
<dbReference type="GO" id="GO:0005506">
    <property type="term" value="F:iron ion binding"/>
    <property type="evidence" value="ECO:0007669"/>
    <property type="project" value="InterPro"/>
</dbReference>
<comment type="caution">
    <text evidence="11">The sequence shown here is derived from an EMBL/GenBank/DDBJ whole genome shotgun (WGS) entry which is preliminary data.</text>
</comment>
<comment type="cofactor">
    <cofactor evidence="1">
        <name>heme c</name>
        <dbReference type="ChEBI" id="CHEBI:61717"/>
    </cofactor>
</comment>
<dbReference type="PANTHER" id="PTHR37823:SF1">
    <property type="entry name" value="CYTOCHROME C-553-LIKE"/>
    <property type="match status" value="1"/>
</dbReference>
<organism evidence="11 12">
    <name type="scientific">Bradyrhizobium australiense</name>
    <dbReference type="NCBI Taxonomy" id="2721161"/>
    <lineage>
        <taxon>Bacteria</taxon>
        <taxon>Pseudomonadati</taxon>
        <taxon>Pseudomonadota</taxon>
        <taxon>Alphaproteobacteria</taxon>
        <taxon>Hyphomicrobiales</taxon>
        <taxon>Nitrobacteraceae</taxon>
        <taxon>Bradyrhizobium</taxon>
    </lineage>
</organism>
<evidence type="ECO:0000256" key="5">
    <source>
        <dbReference type="ARBA" id="ARBA00022723"/>
    </source>
</evidence>
<dbReference type="InterPro" id="IPR051811">
    <property type="entry name" value="Cytochrome_c550/c551-like"/>
</dbReference>
<keyword evidence="6" id="KW-0249">Electron transport</keyword>
<dbReference type="GO" id="GO:0009055">
    <property type="term" value="F:electron transfer activity"/>
    <property type="evidence" value="ECO:0007669"/>
    <property type="project" value="InterPro"/>
</dbReference>
<feature type="chain" id="PRO_5031051879" evidence="9">
    <location>
        <begin position="25"/>
        <end position="119"/>
    </location>
</feature>
<protein>
    <submittedName>
        <fullName evidence="11">Cytochrome c</fullName>
    </submittedName>
</protein>
<keyword evidence="9" id="KW-0732">Signal</keyword>
<dbReference type="PROSITE" id="PS51007">
    <property type="entry name" value="CYTC"/>
    <property type="match status" value="1"/>
</dbReference>
<evidence type="ECO:0000256" key="9">
    <source>
        <dbReference type="SAM" id="SignalP"/>
    </source>
</evidence>
<evidence type="ECO:0000256" key="7">
    <source>
        <dbReference type="ARBA" id="ARBA00023004"/>
    </source>
</evidence>
<dbReference type="Proteomes" id="UP000544122">
    <property type="component" value="Unassembled WGS sequence"/>
</dbReference>
<keyword evidence="2" id="KW-0813">Transport</keyword>
<keyword evidence="3 8" id="KW-0349">Heme</keyword>
<reference evidence="11 12" key="1">
    <citation type="submission" date="2020-03" db="EMBL/GenBank/DDBJ databases">
        <title>Bradyrhizobium diversity isolated from nodules of Indigofera sp.</title>
        <authorList>
            <person name="Klepa M."/>
            <person name="Helene L."/>
            <person name="Hungria M."/>
        </authorList>
    </citation>
    <scope>NUCLEOTIDE SEQUENCE [LARGE SCALE GENOMIC DNA]</scope>
    <source>
        <strain evidence="11 12">WSM 1791</strain>
    </source>
</reference>
<accession>A0A7Y4GSK0</accession>
<dbReference type="PANTHER" id="PTHR37823">
    <property type="entry name" value="CYTOCHROME C-553-LIKE"/>
    <property type="match status" value="1"/>
</dbReference>
<evidence type="ECO:0000256" key="3">
    <source>
        <dbReference type="ARBA" id="ARBA00022617"/>
    </source>
</evidence>
<gene>
    <name evidence="11" type="ORF">HCN58_15405</name>
</gene>
<dbReference type="PRINTS" id="PR00605">
    <property type="entry name" value="CYTCHROMECIC"/>
</dbReference>
<dbReference type="EMBL" id="JAAVLX010000004">
    <property type="protein sequence ID" value="NOJ40972.1"/>
    <property type="molecule type" value="Genomic_DNA"/>
</dbReference>
<evidence type="ECO:0000313" key="11">
    <source>
        <dbReference type="EMBL" id="NOJ40972.1"/>
    </source>
</evidence>
<proteinExistence type="predicted"/>
<evidence type="ECO:0000256" key="2">
    <source>
        <dbReference type="ARBA" id="ARBA00022448"/>
    </source>
</evidence>
<evidence type="ECO:0000256" key="1">
    <source>
        <dbReference type="ARBA" id="ARBA00001926"/>
    </source>
</evidence>
<dbReference type="InterPro" id="IPR036909">
    <property type="entry name" value="Cyt_c-like_dom_sf"/>
</dbReference>
<evidence type="ECO:0000256" key="6">
    <source>
        <dbReference type="ARBA" id="ARBA00022982"/>
    </source>
</evidence>
<evidence type="ECO:0000256" key="8">
    <source>
        <dbReference type="PROSITE-ProRule" id="PRU00433"/>
    </source>
</evidence>
<dbReference type="GO" id="GO:0020037">
    <property type="term" value="F:heme binding"/>
    <property type="evidence" value="ECO:0007669"/>
    <property type="project" value="InterPro"/>
</dbReference>
<keyword evidence="5 8" id="KW-0479">Metal-binding</keyword>
<keyword evidence="7 8" id="KW-0408">Iron</keyword>
<dbReference type="Gene3D" id="1.10.760.10">
    <property type="entry name" value="Cytochrome c-like domain"/>
    <property type="match status" value="1"/>
</dbReference>
<dbReference type="SUPFAM" id="SSF46626">
    <property type="entry name" value="Cytochrome c"/>
    <property type="match status" value="1"/>
</dbReference>
<feature type="domain" description="Cytochrome c" evidence="10">
    <location>
        <begin position="43"/>
        <end position="118"/>
    </location>
</feature>
<keyword evidence="12" id="KW-1185">Reference proteome</keyword>
<dbReference type="InterPro" id="IPR008168">
    <property type="entry name" value="Cyt_C_IC"/>
</dbReference>
<evidence type="ECO:0000256" key="4">
    <source>
        <dbReference type="ARBA" id="ARBA00022660"/>
    </source>
</evidence>
<feature type="signal peptide" evidence="9">
    <location>
        <begin position="1"/>
        <end position="24"/>
    </location>
</feature>
<dbReference type="Pfam" id="PF13442">
    <property type="entry name" value="Cytochrome_CBB3"/>
    <property type="match status" value="1"/>
</dbReference>
<keyword evidence="4" id="KW-0679">Respiratory chain</keyword>
<name>A0A7Y4GSK0_9BRAD</name>
<dbReference type="AlphaFoldDB" id="A0A7Y4GSK0"/>
<evidence type="ECO:0000259" key="10">
    <source>
        <dbReference type="PROSITE" id="PS51007"/>
    </source>
</evidence>
<evidence type="ECO:0000313" key="12">
    <source>
        <dbReference type="Proteomes" id="UP000544122"/>
    </source>
</evidence>
<sequence length="119" mass="12591">MRIPSVIIASLALIWPCLSIAAFAQQSTGAGAENPLPQAEASPNDIDGEKMFATTCGFCHQDGGRHAGRGPKLSKSERSDEYIVERIKKGKPGAMPAYGGVFSDGQIIAILAYIRGLDD</sequence>